<dbReference type="AlphaFoldDB" id="A0A5K8AF20"/>
<sequence>MHHKDIKAQIRKQLKTQFPNWHRLTRKEKKEIARQVLEQVIENYDSSKEIATPVPDLIGLSDQQPTEGIMTVDQMAEFVAEHQSNPLLRLYGKHSSHPAIKDIELQYIDSLIDDRIVNKILAPDGYKPAIRYLFPCNMLRAEILKAIKYPEISYRKFCGDDKTYENHKETSPYIGMENKQNRAFIGLSLNRSEMINHVQMSQFRSSLSFTQMINLNVYILCLLQSKGLLDSFNVHFVDSTELAVDRQYLLAKFKIGNQNIRIYDDIDCDCGKRRNKRDKSVYVVGYRMHALAAINPENGQSIPLISLLAPANHHDSNFTLPLIQLGKAIGLDLKLITADEAYHDKDGSLLAQTGVHVIAPPNRKVTLPSNVDPETYQVTCGDFCEIAMDYVGSDSQGHEFKCAALPGQCSRMPVCPQCRRIEFDSGCFQPIPHATKGVSQAIDLRKNGERVFNLLKKREGLDYARVRGQHNIFAQSIFANAATLLIEMAGTRSTRPHLDRQLELLSAA</sequence>
<evidence type="ECO:0000313" key="1">
    <source>
        <dbReference type="EMBL" id="BBO91078.1"/>
    </source>
</evidence>
<name>A0A5K8AF20_9BACT</name>
<organism evidence="1 2">
    <name type="scientific">Desulfosarcina ovata subsp. ovata</name>
    <dbReference type="NCBI Taxonomy" id="2752305"/>
    <lineage>
        <taxon>Bacteria</taxon>
        <taxon>Pseudomonadati</taxon>
        <taxon>Thermodesulfobacteriota</taxon>
        <taxon>Desulfobacteria</taxon>
        <taxon>Desulfobacterales</taxon>
        <taxon>Desulfosarcinaceae</taxon>
        <taxon>Desulfosarcina</taxon>
    </lineage>
</organism>
<keyword evidence="2" id="KW-1185">Reference proteome</keyword>
<dbReference type="Proteomes" id="UP000422108">
    <property type="component" value="Chromosome"/>
</dbReference>
<proteinExistence type="predicted"/>
<evidence type="ECO:0008006" key="3">
    <source>
        <dbReference type="Google" id="ProtNLM"/>
    </source>
</evidence>
<dbReference type="RefSeq" id="WP_155312051.1">
    <property type="nucleotide sequence ID" value="NZ_AP021879.1"/>
</dbReference>
<gene>
    <name evidence="1" type="ORF">DSCOOX_42580</name>
</gene>
<reference evidence="1 2" key="1">
    <citation type="submission" date="2019-11" db="EMBL/GenBank/DDBJ databases">
        <title>Comparative genomics of hydrocarbon-degrading Desulfosarcina strains.</title>
        <authorList>
            <person name="Watanabe M."/>
            <person name="Kojima H."/>
            <person name="Fukui M."/>
        </authorList>
    </citation>
    <scope>NUCLEOTIDE SEQUENCE [LARGE SCALE GENOMIC DNA]</scope>
    <source>
        <strain evidence="2">oXyS1</strain>
    </source>
</reference>
<dbReference type="EMBL" id="AP021879">
    <property type="protein sequence ID" value="BBO91078.1"/>
    <property type="molecule type" value="Genomic_DNA"/>
</dbReference>
<accession>A0A5K8AF20</accession>
<protein>
    <recommendedName>
        <fullName evidence="3">Transposase</fullName>
    </recommendedName>
</protein>
<evidence type="ECO:0000313" key="2">
    <source>
        <dbReference type="Proteomes" id="UP000422108"/>
    </source>
</evidence>